<sequence length="142" mass="14300">MCGTPGCAVTPELSGRPRAGPVGPQPDRPGPGRAWRSGPWRGRNGLLFSGPRGAGAAVRSGPCGPECLAVPGRSGPGTSLLTSARAGRCDAAGSTRGGPVRAWSYRPLWAGAGLVTPSAVGRAAWSFTPVRRGPVRTGHVGP</sequence>
<evidence type="ECO:0000256" key="1">
    <source>
        <dbReference type="SAM" id="MobiDB-lite"/>
    </source>
</evidence>
<dbReference type="Proteomes" id="UP001501759">
    <property type="component" value="Unassembled WGS sequence"/>
</dbReference>
<evidence type="ECO:0000313" key="3">
    <source>
        <dbReference type="Proteomes" id="UP001501759"/>
    </source>
</evidence>
<comment type="caution">
    <text evidence="2">The sequence shown here is derived from an EMBL/GenBank/DDBJ whole genome shotgun (WGS) entry which is preliminary data.</text>
</comment>
<reference evidence="3" key="1">
    <citation type="journal article" date="2019" name="Int. J. Syst. Evol. Microbiol.">
        <title>The Global Catalogue of Microorganisms (GCM) 10K type strain sequencing project: providing services to taxonomists for standard genome sequencing and annotation.</title>
        <authorList>
            <consortium name="The Broad Institute Genomics Platform"/>
            <consortium name="The Broad Institute Genome Sequencing Center for Infectious Disease"/>
            <person name="Wu L."/>
            <person name="Ma J."/>
        </authorList>
    </citation>
    <scope>NUCLEOTIDE SEQUENCE [LARGE SCALE GENOMIC DNA]</scope>
    <source>
        <strain evidence="3">JCM 18409</strain>
    </source>
</reference>
<name>A0ABP9IVZ6_9ACTN</name>
<gene>
    <name evidence="2" type="ORF">GCM10023335_34080</name>
</gene>
<accession>A0ABP9IVZ6</accession>
<protein>
    <submittedName>
        <fullName evidence="2">Uncharacterized protein</fullName>
    </submittedName>
</protein>
<feature type="region of interest" description="Disordered" evidence="1">
    <location>
        <begin position="1"/>
        <end position="55"/>
    </location>
</feature>
<proteinExistence type="predicted"/>
<keyword evidence="3" id="KW-1185">Reference proteome</keyword>
<organism evidence="2 3">
    <name type="scientific">Streptomyces siamensis</name>
    <dbReference type="NCBI Taxonomy" id="1274986"/>
    <lineage>
        <taxon>Bacteria</taxon>
        <taxon>Bacillati</taxon>
        <taxon>Actinomycetota</taxon>
        <taxon>Actinomycetes</taxon>
        <taxon>Kitasatosporales</taxon>
        <taxon>Streptomycetaceae</taxon>
        <taxon>Streptomyces</taxon>
    </lineage>
</organism>
<evidence type="ECO:0000313" key="2">
    <source>
        <dbReference type="EMBL" id="GAA5012240.1"/>
    </source>
</evidence>
<dbReference type="EMBL" id="BAABKB010000010">
    <property type="protein sequence ID" value="GAA5012240.1"/>
    <property type="molecule type" value="Genomic_DNA"/>
</dbReference>